<dbReference type="EMBL" id="JWZT01003679">
    <property type="protein sequence ID" value="KII65878.1"/>
    <property type="molecule type" value="Genomic_DNA"/>
</dbReference>
<evidence type="ECO:0000313" key="2">
    <source>
        <dbReference type="Proteomes" id="UP000031668"/>
    </source>
</evidence>
<dbReference type="Proteomes" id="UP000031668">
    <property type="component" value="Unassembled WGS sequence"/>
</dbReference>
<dbReference type="AlphaFoldDB" id="A0A0C2J9P3"/>
<evidence type="ECO:0000313" key="1">
    <source>
        <dbReference type="EMBL" id="KII65878.1"/>
    </source>
</evidence>
<gene>
    <name evidence="1" type="ORF">RF11_07804</name>
</gene>
<protein>
    <submittedName>
        <fullName evidence="1">Uncharacterized protein</fullName>
    </submittedName>
</protein>
<keyword evidence="2" id="KW-1185">Reference proteome</keyword>
<proteinExistence type="predicted"/>
<accession>A0A0C2J9P3</accession>
<name>A0A0C2J9P3_THEKT</name>
<organism evidence="1 2">
    <name type="scientific">Thelohanellus kitauei</name>
    <name type="common">Myxosporean</name>
    <dbReference type="NCBI Taxonomy" id="669202"/>
    <lineage>
        <taxon>Eukaryota</taxon>
        <taxon>Metazoa</taxon>
        <taxon>Cnidaria</taxon>
        <taxon>Myxozoa</taxon>
        <taxon>Myxosporea</taxon>
        <taxon>Bivalvulida</taxon>
        <taxon>Platysporina</taxon>
        <taxon>Myxobolidae</taxon>
        <taxon>Thelohanellus</taxon>
    </lineage>
</organism>
<reference evidence="1 2" key="1">
    <citation type="journal article" date="2014" name="Genome Biol. Evol.">
        <title>The genome of the myxosporean Thelohanellus kitauei shows adaptations to nutrient acquisition within its fish host.</title>
        <authorList>
            <person name="Yang Y."/>
            <person name="Xiong J."/>
            <person name="Zhou Z."/>
            <person name="Huo F."/>
            <person name="Miao W."/>
            <person name="Ran C."/>
            <person name="Liu Y."/>
            <person name="Zhang J."/>
            <person name="Feng J."/>
            <person name="Wang M."/>
            <person name="Wang M."/>
            <person name="Wang L."/>
            <person name="Yao B."/>
        </authorList>
    </citation>
    <scope>NUCLEOTIDE SEQUENCE [LARGE SCALE GENOMIC DNA]</scope>
    <source>
        <strain evidence="1">Wuqing</strain>
    </source>
</reference>
<comment type="caution">
    <text evidence="1">The sequence shown here is derived from an EMBL/GenBank/DDBJ whole genome shotgun (WGS) entry which is preliminary data.</text>
</comment>
<sequence>MTWGDVEVTRKTVSVMGFSNNPPTIDSDILKIDLSYSNVGDKGFFISGVQFCFYSNDPIKYGSHFTKLIDTKGYNEEELHFNFQRKVYEWLEEINISVDYIAVGLKHSKSIDCVTIE</sequence>